<gene>
    <name evidence="1" type="ORF">LKD75_13100</name>
</gene>
<keyword evidence="2" id="KW-1185">Reference proteome</keyword>
<name>A0AAE3A475_9FIRM</name>
<accession>A0AAE3A475</accession>
<evidence type="ECO:0000313" key="1">
    <source>
        <dbReference type="EMBL" id="MCC2120515.1"/>
    </source>
</evidence>
<sequence>MKLTYEKNGDYLIPNLMPNEEPEQALTKYGLMRKKFLQEHRKGIYQGMVLTGELKAHCLQIQEQAEQRMDFLTQQMAKAEGVDEALKAADQMKWVGLMNSIRHSAEETVLTELIYS</sequence>
<evidence type="ECO:0000313" key="2">
    <source>
        <dbReference type="Proteomes" id="UP001197795"/>
    </source>
</evidence>
<comment type="caution">
    <text evidence="1">The sequence shown here is derived from an EMBL/GenBank/DDBJ whole genome shotgun (WGS) entry which is preliminary data.</text>
</comment>
<dbReference type="AlphaFoldDB" id="A0AAE3A475"/>
<dbReference type="Proteomes" id="UP001197795">
    <property type="component" value="Unassembled WGS sequence"/>
</dbReference>
<dbReference type="EMBL" id="JAJEPV010000035">
    <property type="protein sequence ID" value="MCC2120515.1"/>
    <property type="molecule type" value="Genomic_DNA"/>
</dbReference>
<proteinExistence type="predicted"/>
<protein>
    <submittedName>
        <fullName evidence="1">TnpV protein</fullName>
    </submittedName>
</protein>
<dbReference type="Pfam" id="PF14198">
    <property type="entry name" value="TnpV"/>
    <property type="match status" value="1"/>
</dbReference>
<dbReference type="InterPro" id="IPR026989">
    <property type="entry name" value="TnpV"/>
</dbReference>
<organism evidence="1 2">
    <name type="scientific">Waltera acetigignens</name>
    <dbReference type="NCBI Taxonomy" id="2981769"/>
    <lineage>
        <taxon>Bacteria</taxon>
        <taxon>Bacillati</taxon>
        <taxon>Bacillota</taxon>
        <taxon>Clostridia</taxon>
        <taxon>Lachnospirales</taxon>
        <taxon>Lachnospiraceae</taxon>
        <taxon>Waltera</taxon>
    </lineage>
</organism>
<reference evidence="1 2" key="1">
    <citation type="submission" date="2021-10" db="EMBL/GenBank/DDBJ databases">
        <title>Anaerobic single-cell dispensing facilitates the cultivation of human gut bacteria.</title>
        <authorList>
            <person name="Afrizal A."/>
        </authorList>
    </citation>
    <scope>NUCLEOTIDE SEQUENCE [LARGE SCALE GENOMIC DNA]</scope>
    <source>
        <strain evidence="1 2">CLA-AA-H273</strain>
    </source>
</reference>